<accession>A0AAV7UCB7</accession>
<evidence type="ECO:0000313" key="1">
    <source>
        <dbReference type="EMBL" id="KAJ1186605.1"/>
    </source>
</evidence>
<dbReference type="EMBL" id="JANPWB010000005">
    <property type="protein sequence ID" value="KAJ1186605.1"/>
    <property type="molecule type" value="Genomic_DNA"/>
</dbReference>
<reference evidence="1" key="1">
    <citation type="journal article" date="2022" name="bioRxiv">
        <title>Sequencing and chromosome-scale assembly of the giantPleurodeles waltlgenome.</title>
        <authorList>
            <person name="Brown T."/>
            <person name="Elewa A."/>
            <person name="Iarovenko S."/>
            <person name="Subramanian E."/>
            <person name="Araus A.J."/>
            <person name="Petzold A."/>
            <person name="Susuki M."/>
            <person name="Suzuki K.-i.T."/>
            <person name="Hayashi T."/>
            <person name="Toyoda A."/>
            <person name="Oliveira C."/>
            <person name="Osipova E."/>
            <person name="Leigh N.D."/>
            <person name="Simon A."/>
            <person name="Yun M.H."/>
        </authorList>
    </citation>
    <scope>NUCLEOTIDE SEQUENCE</scope>
    <source>
        <strain evidence="1">20211129_DDA</strain>
        <tissue evidence="1">Liver</tissue>
    </source>
</reference>
<sequence length="107" mass="12294">MYHSDNELAYVEWFLARACYAREPENRRMLRKECGMRFEGGWRRRTAGVEVAVPCAAAGALFERIKVFDLQRSLALFLNDPRDPSKQNWRRGTAPTVTSVAGFVPRT</sequence>
<evidence type="ECO:0000313" key="2">
    <source>
        <dbReference type="Proteomes" id="UP001066276"/>
    </source>
</evidence>
<gene>
    <name evidence="1" type="ORF">NDU88_003386</name>
</gene>
<protein>
    <submittedName>
        <fullName evidence="1">Uncharacterized protein</fullName>
    </submittedName>
</protein>
<comment type="caution">
    <text evidence="1">The sequence shown here is derived from an EMBL/GenBank/DDBJ whole genome shotgun (WGS) entry which is preliminary data.</text>
</comment>
<dbReference type="Proteomes" id="UP001066276">
    <property type="component" value="Chromosome 3_1"/>
</dbReference>
<keyword evidence="2" id="KW-1185">Reference proteome</keyword>
<organism evidence="1 2">
    <name type="scientific">Pleurodeles waltl</name>
    <name type="common">Iberian ribbed newt</name>
    <dbReference type="NCBI Taxonomy" id="8319"/>
    <lineage>
        <taxon>Eukaryota</taxon>
        <taxon>Metazoa</taxon>
        <taxon>Chordata</taxon>
        <taxon>Craniata</taxon>
        <taxon>Vertebrata</taxon>
        <taxon>Euteleostomi</taxon>
        <taxon>Amphibia</taxon>
        <taxon>Batrachia</taxon>
        <taxon>Caudata</taxon>
        <taxon>Salamandroidea</taxon>
        <taxon>Salamandridae</taxon>
        <taxon>Pleurodelinae</taxon>
        <taxon>Pleurodeles</taxon>
    </lineage>
</organism>
<name>A0AAV7UCB7_PLEWA</name>
<proteinExistence type="predicted"/>
<dbReference type="AlphaFoldDB" id="A0AAV7UCB7"/>